<sequence>MERLRCQRSGVPTQWSDDNPVLCAIPIWSSDIHSQSYSCFQVSDPFSSTVIAIHLDNHITTLRPANRVRLRYILYCINNNVRETSGNKSCSDSEYKKLAGLDAASQGFDFGHENEWRTSEQARHLYFEFFESCSPYGRIPLLDKVHELAQTYPGLTSFKSTELSPASWMSVAWYA</sequence>
<proteinExistence type="predicted"/>
<dbReference type="EMBL" id="PYDT01000007">
    <property type="protein sequence ID" value="THU56208.1"/>
    <property type="molecule type" value="Genomic_DNA"/>
</dbReference>
<comment type="caution">
    <text evidence="1">The sequence shown here is derived from an EMBL/GenBank/DDBJ whole genome shotgun (WGS) entry which is preliminary data.</text>
</comment>
<dbReference type="Proteomes" id="UP000317650">
    <property type="component" value="Chromosome 11"/>
</dbReference>
<keyword evidence="2" id="KW-1185">Reference proteome</keyword>
<gene>
    <name evidence="1" type="ORF">C4D60_Mb11t14850</name>
</gene>
<reference evidence="1 2" key="1">
    <citation type="journal article" date="2019" name="Nat. Plants">
        <title>Genome sequencing of Musa balbisiana reveals subgenome evolution and function divergence in polyploid bananas.</title>
        <authorList>
            <person name="Yao X."/>
        </authorList>
    </citation>
    <scope>NUCLEOTIDE SEQUENCE [LARGE SCALE GENOMIC DNA]</scope>
    <source>
        <strain evidence="2">cv. DH-PKW</strain>
        <tissue evidence="1">Leaves</tissue>
    </source>
</reference>
<organism evidence="1 2">
    <name type="scientific">Musa balbisiana</name>
    <name type="common">Banana</name>
    <dbReference type="NCBI Taxonomy" id="52838"/>
    <lineage>
        <taxon>Eukaryota</taxon>
        <taxon>Viridiplantae</taxon>
        <taxon>Streptophyta</taxon>
        <taxon>Embryophyta</taxon>
        <taxon>Tracheophyta</taxon>
        <taxon>Spermatophyta</taxon>
        <taxon>Magnoliopsida</taxon>
        <taxon>Liliopsida</taxon>
        <taxon>Zingiberales</taxon>
        <taxon>Musaceae</taxon>
        <taxon>Musa</taxon>
    </lineage>
</organism>
<dbReference type="InterPro" id="IPR008507">
    <property type="entry name" value="DUF789"/>
</dbReference>
<dbReference type="PANTHER" id="PTHR31343">
    <property type="entry name" value="T15D22.8"/>
    <property type="match status" value="1"/>
</dbReference>
<name>A0A4S8J456_MUSBA</name>
<protein>
    <submittedName>
        <fullName evidence="1">Uncharacterized protein</fullName>
    </submittedName>
</protein>
<dbReference type="AlphaFoldDB" id="A0A4S8J456"/>
<evidence type="ECO:0000313" key="2">
    <source>
        <dbReference type="Proteomes" id="UP000317650"/>
    </source>
</evidence>
<dbReference type="PANTHER" id="PTHR31343:SF61">
    <property type="entry name" value="EXPRESSED PROTEIN"/>
    <property type="match status" value="1"/>
</dbReference>
<evidence type="ECO:0000313" key="1">
    <source>
        <dbReference type="EMBL" id="THU56208.1"/>
    </source>
</evidence>
<accession>A0A4S8J456</accession>
<dbReference type="Pfam" id="PF05623">
    <property type="entry name" value="DUF789"/>
    <property type="match status" value="1"/>
</dbReference>